<evidence type="ECO:0000259" key="1">
    <source>
        <dbReference type="PROSITE" id="PS50851"/>
    </source>
</evidence>
<dbReference type="PROSITE" id="PS50851">
    <property type="entry name" value="CHEW"/>
    <property type="match status" value="1"/>
</dbReference>
<dbReference type="Proteomes" id="UP000245839">
    <property type="component" value="Unassembled WGS sequence"/>
</dbReference>
<dbReference type="InterPro" id="IPR039315">
    <property type="entry name" value="CheW"/>
</dbReference>
<dbReference type="EMBL" id="UETC01000025">
    <property type="protein sequence ID" value="SSA51758.1"/>
    <property type="molecule type" value="Genomic_DNA"/>
</dbReference>
<proteinExistence type="predicted"/>
<dbReference type="PANTHER" id="PTHR22617">
    <property type="entry name" value="CHEMOTAXIS SENSOR HISTIDINE KINASE-RELATED"/>
    <property type="match status" value="1"/>
</dbReference>
<evidence type="ECO:0000313" key="4">
    <source>
        <dbReference type="Proteomes" id="UP000245839"/>
    </source>
</evidence>
<dbReference type="EMBL" id="QGDJ01000025">
    <property type="protein sequence ID" value="PWJ10185.1"/>
    <property type="molecule type" value="Genomic_DNA"/>
</dbReference>
<dbReference type="SUPFAM" id="SSF50341">
    <property type="entry name" value="CheW-like"/>
    <property type="match status" value="1"/>
</dbReference>
<dbReference type="InterPro" id="IPR002545">
    <property type="entry name" value="CheW-lke_dom"/>
</dbReference>
<reference evidence="3 5" key="1">
    <citation type="submission" date="2016-10" db="EMBL/GenBank/DDBJ databases">
        <authorList>
            <person name="Cai Z."/>
        </authorList>
    </citation>
    <scope>NUCLEOTIDE SEQUENCE [LARGE SCALE GENOMIC DNA]</scope>
    <source>
        <strain evidence="3 5">DSM 25227</strain>
    </source>
</reference>
<dbReference type="GO" id="GO:0005829">
    <property type="term" value="C:cytosol"/>
    <property type="evidence" value="ECO:0007669"/>
    <property type="project" value="TreeGrafter"/>
</dbReference>
<keyword evidence="4" id="KW-1185">Reference proteome</keyword>
<dbReference type="AlphaFoldDB" id="A0A2Y9B8F1"/>
<dbReference type="SMART" id="SM00260">
    <property type="entry name" value="CheW"/>
    <property type="match status" value="1"/>
</dbReference>
<feature type="domain" description="CheW-like" evidence="1">
    <location>
        <begin position="1"/>
        <end position="143"/>
    </location>
</feature>
<reference evidence="2 4" key="2">
    <citation type="submission" date="2018-03" db="EMBL/GenBank/DDBJ databases">
        <title>Genomic Encyclopedia of Archaeal and Bacterial Type Strains, Phase II (KMG-II): from individual species to whole genera.</title>
        <authorList>
            <person name="Goeker M."/>
        </authorList>
    </citation>
    <scope>NUCLEOTIDE SEQUENCE [LARGE SCALE GENOMIC DNA]</scope>
    <source>
        <strain evidence="2 4">DSM 25227</strain>
    </source>
</reference>
<dbReference type="PANTHER" id="PTHR22617:SF23">
    <property type="entry name" value="CHEMOTAXIS PROTEIN CHEW"/>
    <property type="match status" value="1"/>
</dbReference>
<evidence type="ECO:0000313" key="5">
    <source>
        <dbReference type="Proteomes" id="UP000251571"/>
    </source>
</evidence>
<protein>
    <submittedName>
        <fullName evidence="3">Purine-binding chemotaxis protein CheW</fullName>
    </submittedName>
</protein>
<dbReference type="Gene3D" id="2.40.50.180">
    <property type="entry name" value="CheA-289, Domain 4"/>
    <property type="match status" value="1"/>
</dbReference>
<dbReference type="RefSeq" id="WP_170125552.1">
    <property type="nucleotide sequence ID" value="NZ_QGDJ01000025.1"/>
</dbReference>
<accession>A0A2Y9B8F1</accession>
<dbReference type="Proteomes" id="UP000251571">
    <property type="component" value="Unassembled WGS sequence"/>
</dbReference>
<sequence>MILTFRIRGERFALTVQHVNEIIDPIPETPVPRASAWAPSLVNVRGSVVPMFDIRHRLGLGRAEPSETSRIVVLDVEIQGEPTRLAVLVEAVEDVIEAELASFETIPDLGARWPERFIQGVAHHGSDLVVLLNSDTLFHVEINRSTAA</sequence>
<dbReference type="Pfam" id="PF01584">
    <property type="entry name" value="CheW"/>
    <property type="match status" value="1"/>
</dbReference>
<name>A0A2Y9B8F1_9RHOB</name>
<evidence type="ECO:0000313" key="2">
    <source>
        <dbReference type="EMBL" id="PWJ10185.1"/>
    </source>
</evidence>
<dbReference type="GO" id="GO:0007165">
    <property type="term" value="P:signal transduction"/>
    <property type="evidence" value="ECO:0007669"/>
    <property type="project" value="InterPro"/>
</dbReference>
<dbReference type="GO" id="GO:0006935">
    <property type="term" value="P:chemotaxis"/>
    <property type="evidence" value="ECO:0007669"/>
    <property type="project" value="InterPro"/>
</dbReference>
<gene>
    <name evidence="2" type="ORF">BCF38_1251</name>
    <name evidence="3" type="ORF">SAMN05421539_1251</name>
</gene>
<dbReference type="Gene3D" id="2.30.30.40">
    <property type="entry name" value="SH3 Domains"/>
    <property type="match status" value="1"/>
</dbReference>
<organism evidence="3 5">
    <name type="scientific">Jannaschia seohaensis</name>
    <dbReference type="NCBI Taxonomy" id="475081"/>
    <lineage>
        <taxon>Bacteria</taxon>
        <taxon>Pseudomonadati</taxon>
        <taxon>Pseudomonadota</taxon>
        <taxon>Alphaproteobacteria</taxon>
        <taxon>Rhodobacterales</taxon>
        <taxon>Roseobacteraceae</taxon>
        <taxon>Jannaschia</taxon>
    </lineage>
</organism>
<dbReference type="InterPro" id="IPR036061">
    <property type="entry name" value="CheW-like_dom_sf"/>
</dbReference>
<evidence type="ECO:0000313" key="3">
    <source>
        <dbReference type="EMBL" id="SSA51758.1"/>
    </source>
</evidence>